<proteinExistence type="predicted"/>
<evidence type="ECO:0000313" key="2">
    <source>
        <dbReference type="EMBL" id="NLR75827.1"/>
    </source>
</evidence>
<evidence type="ECO:0000313" key="3">
    <source>
        <dbReference type="Proteomes" id="UP000587991"/>
    </source>
</evidence>
<dbReference type="AlphaFoldDB" id="A0A847SA66"/>
<evidence type="ECO:0008006" key="4">
    <source>
        <dbReference type="Google" id="ProtNLM"/>
    </source>
</evidence>
<organism evidence="2 3">
    <name type="scientific">Leeia aquatica</name>
    <dbReference type="NCBI Taxonomy" id="2725557"/>
    <lineage>
        <taxon>Bacteria</taxon>
        <taxon>Pseudomonadati</taxon>
        <taxon>Pseudomonadota</taxon>
        <taxon>Betaproteobacteria</taxon>
        <taxon>Neisseriales</taxon>
        <taxon>Leeiaceae</taxon>
        <taxon>Leeia</taxon>
    </lineage>
</organism>
<dbReference type="Proteomes" id="UP000587991">
    <property type="component" value="Unassembled WGS sequence"/>
</dbReference>
<keyword evidence="1" id="KW-0812">Transmembrane</keyword>
<dbReference type="EMBL" id="JABAIM010000002">
    <property type="protein sequence ID" value="NLR75827.1"/>
    <property type="molecule type" value="Genomic_DNA"/>
</dbReference>
<feature type="transmembrane region" description="Helical" evidence="1">
    <location>
        <begin position="81"/>
        <end position="99"/>
    </location>
</feature>
<keyword evidence="1" id="KW-0472">Membrane</keyword>
<keyword evidence="1" id="KW-1133">Transmembrane helix</keyword>
<protein>
    <recommendedName>
        <fullName evidence="4">DUF5668 domain-containing protein</fullName>
    </recommendedName>
</protein>
<gene>
    <name evidence="2" type="ORF">HF682_11705</name>
</gene>
<sequence>MRRFVTPVWLMAIGLLWLLYELDLLPVGRLKWSLLLAAIGLVTLIDQGVNKRSWPTGMGFLLAALIHALWVFEWFRFALQFPLWLMGFGLLLAMNRTGLIPDAPVPVRRAETVEH</sequence>
<feature type="transmembrane region" description="Helical" evidence="1">
    <location>
        <begin position="7"/>
        <end position="26"/>
    </location>
</feature>
<comment type="caution">
    <text evidence="2">The sequence shown here is derived from an EMBL/GenBank/DDBJ whole genome shotgun (WGS) entry which is preliminary data.</text>
</comment>
<evidence type="ECO:0000256" key="1">
    <source>
        <dbReference type="SAM" id="Phobius"/>
    </source>
</evidence>
<accession>A0A847SA66</accession>
<feature type="transmembrane region" description="Helical" evidence="1">
    <location>
        <begin position="56"/>
        <end position="75"/>
    </location>
</feature>
<keyword evidence="3" id="KW-1185">Reference proteome</keyword>
<reference evidence="2 3" key="1">
    <citation type="submission" date="2020-04" db="EMBL/GenBank/DDBJ databases">
        <title>Draft genome of Leeia sp. IMCC25680.</title>
        <authorList>
            <person name="Song J."/>
            <person name="Cho J.-C."/>
        </authorList>
    </citation>
    <scope>NUCLEOTIDE SEQUENCE [LARGE SCALE GENOMIC DNA]</scope>
    <source>
        <strain evidence="2 3">IMCC25680</strain>
    </source>
</reference>
<dbReference type="RefSeq" id="WP_168877465.1">
    <property type="nucleotide sequence ID" value="NZ_JABAIM010000002.1"/>
</dbReference>
<name>A0A847SA66_9NEIS</name>